<dbReference type="NCBIfam" id="TIGR02593">
    <property type="entry name" value="CRISPR_cas5"/>
    <property type="match status" value="1"/>
</dbReference>
<evidence type="ECO:0000313" key="3">
    <source>
        <dbReference type="Proteomes" id="UP001589691"/>
    </source>
</evidence>
<dbReference type="CDD" id="cd09645">
    <property type="entry name" value="Cas5_I-E"/>
    <property type="match status" value="1"/>
</dbReference>
<keyword evidence="3" id="KW-1185">Reference proteome</keyword>
<dbReference type="Pfam" id="PF09704">
    <property type="entry name" value="Cas_Cas5d"/>
    <property type="match status" value="1"/>
</dbReference>
<keyword evidence="1" id="KW-0051">Antiviral defense</keyword>
<dbReference type="EMBL" id="JBHLZY010000005">
    <property type="protein sequence ID" value="MFB9768755.1"/>
    <property type="molecule type" value="Genomic_DNA"/>
</dbReference>
<evidence type="ECO:0000256" key="1">
    <source>
        <dbReference type="ARBA" id="ARBA00023118"/>
    </source>
</evidence>
<dbReference type="InterPro" id="IPR021124">
    <property type="entry name" value="CRISPR-assoc_prot_Cas5"/>
</dbReference>
<name>A0ABV5WRG8_9LACO</name>
<gene>
    <name evidence="2" type="primary">cas5e</name>
    <name evidence="2" type="ORF">ACFFLI_02560</name>
</gene>
<proteinExistence type="predicted"/>
<comment type="caution">
    <text evidence="2">The sequence shown here is derived from an EMBL/GenBank/DDBJ whole genome shotgun (WGS) entry which is preliminary data.</text>
</comment>
<evidence type="ECO:0000313" key="2">
    <source>
        <dbReference type="EMBL" id="MFB9768755.1"/>
    </source>
</evidence>
<protein>
    <submittedName>
        <fullName evidence="2">Type I-E CRISPR-associated protein Cas5/CasD</fullName>
    </submittedName>
</protein>
<organism evidence="2 3">
    <name type="scientific">Lactiplantibacillus modestisalitolerans</name>
    <dbReference type="NCBI Taxonomy" id="1457219"/>
    <lineage>
        <taxon>Bacteria</taxon>
        <taxon>Bacillati</taxon>
        <taxon>Bacillota</taxon>
        <taxon>Bacilli</taxon>
        <taxon>Lactobacillales</taxon>
        <taxon>Lactobacillaceae</taxon>
        <taxon>Lactiplantibacillus</taxon>
    </lineage>
</organism>
<dbReference type="Proteomes" id="UP001589691">
    <property type="component" value="Unassembled WGS sequence"/>
</dbReference>
<dbReference type="Gene3D" id="3.30.70.2660">
    <property type="match status" value="1"/>
</dbReference>
<dbReference type="RefSeq" id="WP_137642265.1">
    <property type="nucleotide sequence ID" value="NZ_BJEA01000007.1"/>
</dbReference>
<sequence length="226" mass="25637">MKTLTFNLTAPLQSYGNEATFERRTTTTYPSKSAIIGLLAAALGYRRRDERIQTLNALQFAVRIDQAGVSLTDYHVVEWKTATRKVTYRDYLQDARFVVALGSEDEQLLERLQNALTHPRFQLFLGRRANTPAGPLQALIHDGQPVDVLTHLKWQAAAWYQRRQRTTIALTIMADADLLAGQASTMVKDRMVSFDQRHRQYGFRAMSTTTVELSNPAHTVDYFSGI</sequence>
<dbReference type="NCBIfam" id="TIGR01868">
    <property type="entry name" value="casD_Cas5e"/>
    <property type="match status" value="1"/>
</dbReference>
<dbReference type="InterPro" id="IPR013422">
    <property type="entry name" value="CRISPR-assoc_prot_Cas5_N"/>
</dbReference>
<accession>A0ABV5WRG8</accession>
<dbReference type="InterPro" id="IPR010147">
    <property type="entry name" value="CRISPR-assoc_prot_CasD"/>
</dbReference>
<reference evidence="2 3" key="1">
    <citation type="submission" date="2024-09" db="EMBL/GenBank/DDBJ databases">
        <authorList>
            <person name="Sun Q."/>
            <person name="Mori K."/>
        </authorList>
    </citation>
    <scope>NUCLEOTIDE SEQUENCE [LARGE SCALE GENOMIC DNA]</scope>
    <source>
        <strain evidence="2 3">TBRC 4576</strain>
    </source>
</reference>